<dbReference type="GO" id="GO:0010043">
    <property type="term" value="P:response to zinc ion"/>
    <property type="evidence" value="ECO:0007669"/>
    <property type="project" value="TreeGrafter"/>
</dbReference>
<dbReference type="AlphaFoldDB" id="A0A5C6VC52"/>
<keyword evidence="4" id="KW-1003">Cell membrane</keyword>
<feature type="transmembrane region" description="Helical" evidence="9">
    <location>
        <begin position="255"/>
        <end position="276"/>
    </location>
</feature>
<comment type="similarity">
    <text evidence="2 8">Belongs to the ABC-3 integral membrane protein family.</text>
</comment>
<keyword evidence="3 8" id="KW-0813">Transport</keyword>
<feature type="transmembrane region" description="Helical" evidence="9">
    <location>
        <begin position="230"/>
        <end position="249"/>
    </location>
</feature>
<dbReference type="PANTHER" id="PTHR30477">
    <property type="entry name" value="ABC-TRANSPORTER METAL-BINDING PROTEIN"/>
    <property type="match status" value="1"/>
</dbReference>
<sequence length="291" mass="31394">MNSDLLIILAGSLVALNGAWIGCYLLLQKNALLGDAISHAVLPGIVIAFLISGSKASIYLLLGAAISGIILSQLIYWLQEKVKMQKDAALGLSYTAFFAFGLLLLSVYLNDVDLDAECALFGEIAFVPIDVSESIFGSIPRAFLLQVPTFILTTLLVGFGKKGLFLSTFNPEFSMSIGVPVKRWQGILLALTSLYTVMSFELVGAIMVVGFMIIPASTAYLFVKNLKSMILWSSVFGVSAVILGYLVAIRLNVSIAGSMVTFSGLILFATVIITRLKQRQRNGRKEVTSFG</sequence>
<dbReference type="SUPFAM" id="SSF81345">
    <property type="entry name" value="ABC transporter involved in vitamin B12 uptake, BtuC"/>
    <property type="match status" value="1"/>
</dbReference>
<keyword evidence="6 9" id="KW-1133">Transmembrane helix</keyword>
<comment type="subcellular location">
    <subcellularLocation>
        <location evidence="1 8">Cell membrane</location>
        <topology evidence="1 8">Multi-pass membrane protein</topology>
    </subcellularLocation>
</comment>
<proteinExistence type="inferred from homology"/>
<evidence type="ECO:0000256" key="2">
    <source>
        <dbReference type="ARBA" id="ARBA00008034"/>
    </source>
</evidence>
<feature type="transmembrane region" description="Helical" evidence="9">
    <location>
        <begin position="6"/>
        <end position="27"/>
    </location>
</feature>
<evidence type="ECO:0000256" key="3">
    <source>
        <dbReference type="ARBA" id="ARBA00022448"/>
    </source>
</evidence>
<evidence type="ECO:0000256" key="9">
    <source>
        <dbReference type="SAM" id="Phobius"/>
    </source>
</evidence>
<feature type="transmembrane region" description="Helical" evidence="9">
    <location>
        <begin position="32"/>
        <end position="52"/>
    </location>
</feature>
<evidence type="ECO:0000313" key="10">
    <source>
        <dbReference type="EMBL" id="TXC82166.1"/>
    </source>
</evidence>
<keyword evidence="7 9" id="KW-0472">Membrane</keyword>
<evidence type="ECO:0000256" key="1">
    <source>
        <dbReference type="ARBA" id="ARBA00004651"/>
    </source>
</evidence>
<dbReference type="RefSeq" id="WP_147013428.1">
    <property type="nucleotide sequence ID" value="NZ_VORB01000002.1"/>
</dbReference>
<accession>A0A5C6VC52</accession>
<evidence type="ECO:0000256" key="4">
    <source>
        <dbReference type="ARBA" id="ARBA00022475"/>
    </source>
</evidence>
<keyword evidence="5 8" id="KW-0812">Transmembrane</keyword>
<comment type="caution">
    <text evidence="10">The sequence shown here is derived from an EMBL/GenBank/DDBJ whole genome shotgun (WGS) entry which is preliminary data.</text>
</comment>
<dbReference type="GO" id="GO:0055085">
    <property type="term" value="P:transmembrane transport"/>
    <property type="evidence" value="ECO:0007669"/>
    <property type="project" value="InterPro"/>
</dbReference>
<dbReference type="Proteomes" id="UP000321168">
    <property type="component" value="Unassembled WGS sequence"/>
</dbReference>
<dbReference type="InterPro" id="IPR037294">
    <property type="entry name" value="ABC_BtuC-like"/>
</dbReference>
<organism evidence="10 11">
    <name type="scientific">Luteibaculum oceani</name>
    <dbReference type="NCBI Taxonomy" id="1294296"/>
    <lineage>
        <taxon>Bacteria</taxon>
        <taxon>Pseudomonadati</taxon>
        <taxon>Bacteroidota</taxon>
        <taxon>Flavobacteriia</taxon>
        <taxon>Flavobacteriales</taxon>
        <taxon>Luteibaculaceae</taxon>
        <taxon>Luteibaculum</taxon>
    </lineage>
</organism>
<dbReference type="CDD" id="cd06550">
    <property type="entry name" value="TM_ABC_iron-siderophores_like"/>
    <property type="match status" value="1"/>
</dbReference>
<keyword evidence="11" id="KW-1185">Reference proteome</keyword>
<feature type="transmembrane region" description="Helical" evidence="9">
    <location>
        <begin position="58"/>
        <end position="78"/>
    </location>
</feature>
<evidence type="ECO:0000313" key="11">
    <source>
        <dbReference type="Proteomes" id="UP000321168"/>
    </source>
</evidence>
<feature type="transmembrane region" description="Helical" evidence="9">
    <location>
        <begin position="90"/>
        <end position="109"/>
    </location>
</feature>
<dbReference type="EMBL" id="VORB01000002">
    <property type="protein sequence ID" value="TXC82166.1"/>
    <property type="molecule type" value="Genomic_DNA"/>
</dbReference>
<evidence type="ECO:0000256" key="5">
    <source>
        <dbReference type="ARBA" id="ARBA00022692"/>
    </source>
</evidence>
<feature type="transmembrane region" description="Helical" evidence="9">
    <location>
        <begin position="204"/>
        <end position="223"/>
    </location>
</feature>
<dbReference type="OrthoDB" id="9788905at2"/>
<dbReference type="Pfam" id="PF00950">
    <property type="entry name" value="ABC-3"/>
    <property type="match status" value="1"/>
</dbReference>
<evidence type="ECO:0000256" key="7">
    <source>
        <dbReference type="ARBA" id="ARBA00023136"/>
    </source>
</evidence>
<gene>
    <name evidence="10" type="ORF">FRX97_03470</name>
</gene>
<evidence type="ECO:0000256" key="6">
    <source>
        <dbReference type="ARBA" id="ARBA00022989"/>
    </source>
</evidence>
<name>A0A5C6VC52_9FLAO</name>
<dbReference type="Gene3D" id="1.10.3470.10">
    <property type="entry name" value="ABC transporter involved in vitamin B12 uptake, BtuC"/>
    <property type="match status" value="1"/>
</dbReference>
<protein>
    <submittedName>
        <fullName evidence="10">Metal ABC transporter permease</fullName>
    </submittedName>
</protein>
<dbReference type="InterPro" id="IPR001626">
    <property type="entry name" value="ABC_TroCD"/>
</dbReference>
<reference evidence="10 11" key="1">
    <citation type="submission" date="2019-08" db="EMBL/GenBank/DDBJ databases">
        <title>Genome of Luteibaculum oceani JCM 18817.</title>
        <authorList>
            <person name="Bowman J.P."/>
        </authorList>
    </citation>
    <scope>NUCLEOTIDE SEQUENCE [LARGE SCALE GENOMIC DNA]</scope>
    <source>
        <strain evidence="10 11">JCM 18817</strain>
    </source>
</reference>
<dbReference type="GO" id="GO:0043190">
    <property type="term" value="C:ATP-binding cassette (ABC) transporter complex"/>
    <property type="evidence" value="ECO:0007669"/>
    <property type="project" value="InterPro"/>
</dbReference>
<dbReference type="PANTHER" id="PTHR30477:SF8">
    <property type="entry name" value="METAL TRANSPORT SYSTEM MEMBRANE PROTEIN CT_070-RELATED"/>
    <property type="match status" value="1"/>
</dbReference>
<evidence type="ECO:0000256" key="8">
    <source>
        <dbReference type="RuleBase" id="RU003943"/>
    </source>
</evidence>